<evidence type="ECO:0000256" key="1">
    <source>
        <dbReference type="ARBA" id="ARBA00004370"/>
    </source>
</evidence>
<dbReference type="SUPFAM" id="SSF47928">
    <property type="entry name" value="N-terminal domain of the delta subunit of the F1F0-ATP synthase"/>
    <property type="match status" value="1"/>
</dbReference>
<reference evidence="9 10" key="1">
    <citation type="submission" date="2020-08" db="EMBL/GenBank/DDBJ databases">
        <title>Genomic Encyclopedia of Type Strains, Phase IV (KMG-IV): sequencing the most valuable type-strain genomes for metagenomic binning, comparative biology and taxonomic classification.</title>
        <authorList>
            <person name="Goeker M."/>
        </authorList>
    </citation>
    <scope>NUCLEOTIDE SEQUENCE [LARGE SCALE GENOMIC DNA]</scope>
    <source>
        <strain evidence="9 10">DSM 24163</strain>
    </source>
</reference>
<evidence type="ECO:0000256" key="8">
    <source>
        <dbReference type="HAMAP-Rule" id="MF_01416"/>
    </source>
</evidence>
<sequence length="176" mass="18717">MSSNLTLARPYARAAFALAREHGRLAPWSTLLGFAAAMASDARIAALLGHPRLSGDDALVLLLPDGDVDPNFRQFLTVLSENRRLDLLADIAAQFEQLRAEAEHVVQVRVTSATELAPAEIESLSAALRRRFGSDIVLTRAVDASLIGGAVIDAGDVVIDGSVRGKLARLDAALTH</sequence>
<proteinExistence type="inferred from homology"/>
<comment type="similarity">
    <text evidence="8">Belongs to the ATPase delta chain family.</text>
</comment>
<name>A0A7W8G246_9GAMM</name>
<comment type="function">
    <text evidence="8">This protein is part of the stalk that links CF(0) to CF(1). It either transmits conformational changes from CF(0) to CF(1) or is implicated in proton conduction.</text>
</comment>
<dbReference type="RefSeq" id="WP_183962112.1">
    <property type="nucleotide sequence ID" value="NZ_JACHHP010000007.1"/>
</dbReference>
<comment type="subcellular location">
    <subcellularLocation>
        <location evidence="8">Cell membrane</location>
        <topology evidence="8">Peripheral membrane protein</topology>
    </subcellularLocation>
    <subcellularLocation>
        <location evidence="1">Membrane</location>
    </subcellularLocation>
</comment>
<dbReference type="AlphaFoldDB" id="A0A7W8G246"/>
<keyword evidence="10" id="KW-1185">Reference proteome</keyword>
<evidence type="ECO:0000313" key="9">
    <source>
        <dbReference type="EMBL" id="MBB5209573.1"/>
    </source>
</evidence>
<accession>A0A7W8G246</accession>
<keyword evidence="5 8" id="KW-0472">Membrane</keyword>
<dbReference type="PRINTS" id="PR00125">
    <property type="entry name" value="ATPASEDELTA"/>
</dbReference>
<comment type="caution">
    <text evidence="9">The sequence shown here is derived from an EMBL/GenBank/DDBJ whole genome shotgun (WGS) entry which is preliminary data.</text>
</comment>
<evidence type="ECO:0000256" key="4">
    <source>
        <dbReference type="ARBA" id="ARBA00023065"/>
    </source>
</evidence>
<dbReference type="NCBIfam" id="TIGR01145">
    <property type="entry name" value="ATP_synt_delta"/>
    <property type="match status" value="1"/>
</dbReference>
<keyword evidence="7 8" id="KW-0066">ATP synthesis</keyword>
<keyword evidence="8" id="KW-1003">Cell membrane</keyword>
<protein>
    <recommendedName>
        <fullName evidence="8">ATP synthase subunit delta</fullName>
    </recommendedName>
    <alternativeName>
        <fullName evidence="8">ATP synthase F(1) sector subunit delta</fullName>
    </alternativeName>
    <alternativeName>
        <fullName evidence="8">F-type ATPase subunit delta</fullName>
        <shortName evidence="8">F-ATPase subunit delta</shortName>
    </alternativeName>
</protein>
<dbReference type="GO" id="GO:0005886">
    <property type="term" value="C:plasma membrane"/>
    <property type="evidence" value="ECO:0007669"/>
    <property type="project" value="UniProtKB-SubCell"/>
</dbReference>
<dbReference type="EMBL" id="JACHHP010000007">
    <property type="protein sequence ID" value="MBB5209573.1"/>
    <property type="molecule type" value="Genomic_DNA"/>
</dbReference>
<dbReference type="Proteomes" id="UP000521199">
    <property type="component" value="Unassembled WGS sequence"/>
</dbReference>
<dbReference type="Pfam" id="PF00213">
    <property type="entry name" value="OSCP"/>
    <property type="match status" value="1"/>
</dbReference>
<dbReference type="PANTHER" id="PTHR11910">
    <property type="entry name" value="ATP SYNTHASE DELTA CHAIN"/>
    <property type="match status" value="1"/>
</dbReference>
<evidence type="ECO:0000256" key="2">
    <source>
        <dbReference type="ARBA" id="ARBA00022448"/>
    </source>
</evidence>
<keyword evidence="6 8" id="KW-0139">CF(1)</keyword>
<organism evidence="9 10">
    <name type="scientific">Chiayiivirga flava</name>
    <dbReference type="NCBI Taxonomy" id="659595"/>
    <lineage>
        <taxon>Bacteria</taxon>
        <taxon>Pseudomonadati</taxon>
        <taxon>Pseudomonadota</taxon>
        <taxon>Gammaproteobacteria</taxon>
        <taxon>Lysobacterales</taxon>
        <taxon>Lysobacteraceae</taxon>
        <taxon>Chiayiivirga</taxon>
    </lineage>
</organism>
<keyword evidence="4 8" id="KW-0406">Ion transport</keyword>
<evidence type="ECO:0000256" key="6">
    <source>
        <dbReference type="ARBA" id="ARBA00023196"/>
    </source>
</evidence>
<dbReference type="InterPro" id="IPR026015">
    <property type="entry name" value="ATP_synth_OSCP/delta_N_sf"/>
</dbReference>
<keyword evidence="3 8" id="KW-0375">Hydrogen ion transport</keyword>
<dbReference type="InterPro" id="IPR000711">
    <property type="entry name" value="ATPase_OSCP/dsu"/>
</dbReference>
<dbReference type="Gene3D" id="1.10.520.20">
    <property type="entry name" value="N-terminal domain of the delta subunit of the F1F0-ATP synthase"/>
    <property type="match status" value="1"/>
</dbReference>
<dbReference type="NCBIfam" id="NF004402">
    <property type="entry name" value="PRK05758.2-2"/>
    <property type="match status" value="1"/>
</dbReference>
<comment type="function">
    <text evidence="8">F(1)F(0) ATP synthase produces ATP from ADP in the presence of a proton or sodium gradient. F-type ATPases consist of two structural domains, F(1) containing the extramembraneous catalytic core and F(0) containing the membrane proton channel, linked together by a central stalk and a peripheral stalk. During catalysis, ATP synthesis in the catalytic domain of F(1) is coupled via a rotary mechanism of the central stalk subunits to proton translocation.</text>
</comment>
<dbReference type="GO" id="GO:0045259">
    <property type="term" value="C:proton-transporting ATP synthase complex"/>
    <property type="evidence" value="ECO:0007669"/>
    <property type="project" value="UniProtKB-KW"/>
</dbReference>
<evidence type="ECO:0000256" key="7">
    <source>
        <dbReference type="ARBA" id="ARBA00023310"/>
    </source>
</evidence>
<keyword evidence="2 8" id="KW-0813">Transport</keyword>
<evidence type="ECO:0000256" key="5">
    <source>
        <dbReference type="ARBA" id="ARBA00023136"/>
    </source>
</evidence>
<evidence type="ECO:0000313" key="10">
    <source>
        <dbReference type="Proteomes" id="UP000521199"/>
    </source>
</evidence>
<evidence type="ECO:0000256" key="3">
    <source>
        <dbReference type="ARBA" id="ARBA00022781"/>
    </source>
</evidence>
<dbReference type="HAMAP" id="MF_01416">
    <property type="entry name" value="ATP_synth_delta_bact"/>
    <property type="match status" value="1"/>
</dbReference>
<gene>
    <name evidence="8" type="primary">atpH</name>
    <name evidence="9" type="ORF">HNQ52_003145</name>
</gene>
<dbReference type="GO" id="GO:0046933">
    <property type="term" value="F:proton-transporting ATP synthase activity, rotational mechanism"/>
    <property type="evidence" value="ECO:0007669"/>
    <property type="project" value="UniProtKB-UniRule"/>
</dbReference>